<dbReference type="InterPro" id="IPR012795">
    <property type="entry name" value="tRNA_Ile_lys_synt_N"/>
</dbReference>
<keyword evidence="4 6" id="KW-0067">ATP-binding</keyword>
<keyword evidence="6" id="KW-0963">Cytoplasm</keyword>
<dbReference type="Proteomes" id="UP000016569">
    <property type="component" value="Unassembled WGS sequence"/>
</dbReference>
<dbReference type="EC" id="6.3.4.19" evidence="6"/>
<evidence type="ECO:0000256" key="5">
    <source>
        <dbReference type="ARBA" id="ARBA00048539"/>
    </source>
</evidence>
<dbReference type="GO" id="GO:0005524">
    <property type="term" value="F:ATP binding"/>
    <property type="evidence" value="ECO:0007669"/>
    <property type="project" value="UniProtKB-UniRule"/>
</dbReference>
<dbReference type="Gene3D" id="3.40.50.620">
    <property type="entry name" value="HUPs"/>
    <property type="match status" value="1"/>
</dbReference>
<dbReference type="InterPro" id="IPR011063">
    <property type="entry name" value="TilS/TtcA_N"/>
</dbReference>
<keyword evidence="10" id="KW-1185">Reference proteome</keyword>
<evidence type="ECO:0000313" key="9">
    <source>
        <dbReference type="EMBL" id="GAD59650.1"/>
    </source>
</evidence>
<name>A0A8E0TRV1_9CAUL</name>
<dbReference type="SUPFAM" id="SSF52402">
    <property type="entry name" value="Adenine nucleotide alpha hydrolases-like"/>
    <property type="match status" value="1"/>
</dbReference>
<evidence type="ECO:0000256" key="3">
    <source>
        <dbReference type="ARBA" id="ARBA00022741"/>
    </source>
</evidence>
<comment type="similarity">
    <text evidence="6">Belongs to the tRNA(Ile)-lysidine synthase family.</text>
</comment>
<dbReference type="GO" id="GO:0005737">
    <property type="term" value="C:cytoplasm"/>
    <property type="evidence" value="ECO:0007669"/>
    <property type="project" value="UniProtKB-SubCell"/>
</dbReference>
<organism evidence="9 10">
    <name type="scientific">Brevundimonas abyssalis TAR-001</name>
    <dbReference type="NCBI Taxonomy" id="1391729"/>
    <lineage>
        <taxon>Bacteria</taxon>
        <taxon>Pseudomonadati</taxon>
        <taxon>Pseudomonadota</taxon>
        <taxon>Alphaproteobacteria</taxon>
        <taxon>Caulobacterales</taxon>
        <taxon>Caulobacteraceae</taxon>
        <taxon>Brevundimonas</taxon>
    </lineage>
</organism>
<keyword evidence="3 6" id="KW-0547">Nucleotide-binding</keyword>
<dbReference type="GO" id="GO:0032267">
    <property type="term" value="F:tRNA(Ile)-lysidine synthase activity"/>
    <property type="evidence" value="ECO:0007669"/>
    <property type="project" value="UniProtKB-EC"/>
</dbReference>
<sequence>MPGLIDCVTAALDARLSLDADRPVALALSGGGDSMALLHLAADWCARRGRRLLTLTVDHRLHRDSAVWTAFAGEAARDLGADWRTLSWDGPKPATGLPAAARAARHALLADTARQAGARVILMAHTADDIAESDWMRDQGATLGALRDWSPSPAWPQGRGLMLLRPLLTASRADLRALLRARNALWLEDPANADPRFLRSQARMALQSETPSFSSSSRGPTATASTIVEAMKSSPMIWSGLVTLPRAVPARTLAAALLSVSGQAAPPRSPRLTALHARLASDSEVTATLSGARIQASGQTLLITREPGRTGLPAAALPPNAPAVWDGRFEITAPEPGWSVGALKGRMASLAPVDQAIVKRLPASARPALPVLFRDADPRPLLAWRVAETRCLVAGRLIAAAGGIGHEDQLTHSSGETPPADLFLNRSGG</sequence>
<comment type="domain">
    <text evidence="6">The N-terminal region contains the highly conserved SGGXDS motif, predicted to be a P-loop motif involved in ATP binding.</text>
</comment>
<gene>
    <name evidence="6" type="primary">tilS</name>
    <name evidence="9" type="ORF">MBEBAB_1900</name>
</gene>
<dbReference type="OrthoDB" id="9807403at2"/>
<evidence type="ECO:0000256" key="4">
    <source>
        <dbReference type="ARBA" id="ARBA00022840"/>
    </source>
</evidence>
<accession>A0A8E0TRV1</accession>
<comment type="subcellular location">
    <subcellularLocation>
        <location evidence="6">Cytoplasm</location>
    </subcellularLocation>
</comment>
<dbReference type="NCBIfam" id="TIGR02432">
    <property type="entry name" value="lysidine_TilS_N"/>
    <property type="match status" value="1"/>
</dbReference>
<comment type="caution">
    <text evidence="9">The sequence shown here is derived from an EMBL/GenBank/DDBJ whole genome shotgun (WGS) entry which is preliminary data.</text>
</comment>
<proteinExistence type="inferred from homology"/>
<dbReference type="CDD" id="cd01992">
    <property type="entry name" value="TilS_N"/>
    <property type="match status" value="1"/>
</dbReference>
<dbReference type="EMBL" id="BATC01000034">
    <property type="protein sequence ID" value="GAD59650.1"/>
    <property type="molecule type" value="Genomic_DNA"/>
</dbReference>
<dbReference type="HAMAP" id="MF_01161">
    <property type="entry name" value="tRNA_Ile_lys_synt"/>
    <property type="match status" value="1"/>
</dbReference>
<dbReference type="RefSeq" id="WP_021697744.1">
    <property type="nucleotide sequence ID" value="NZ_BATC01000034.1"/>
</dbReference>
<evidence type="ECO:0000256" key="6">
    <source>
        <dbReference type="HAMAP-Rule" id="MF_01161"/>
    </source>
</evidence>
<reference evidence="10" key="1">
    <citation type="journal article" date="2013" name="Genome Announc.">
        <title>Draft Genome Sequence of the Dimorphic Prosthecate Bacterium Brevundimonas abyssalis TAR-001T.</title>
        <authorList>
            <person name="Tsubouchi T."/>
            <person name="Nishi S."/>
            <person name="Usui K."/>
            <person name="Shimane Y."/>
            <person name="Takaki Y."/>
            <person name="Maruyama T."/>
            <person name="Hatada Y."/>
        </authorList>
    </citation>
    <scope>NUCLEOTIDE SEQUENCE [LARGE SCALE GENOMIC DNA]</scope>
    <source>
        <strain evidence="10">TAR-001</strain>
    </source>
</reference>
<evidence type="ECO:0000256" key="1">
    <source>
        <dbReference type="ARBA" id="ARBA00022598"/>
    </source>
</evidence>
<dbReference type="InterPro" id="IPR012094">
    <property type="entry name" value="tRNA_Ile_lys_synt"/>
</dbReference>
<evidence type="ECO:0000259" key="8">
    <source>
        <dbReference type="Pfam" id="PF01171"/>
    </source>
</evidence>
<evidence type="ECO:0000313" key="10">
    <source>
        <dbReference type="Proteomes" id="UP000016569"/>
    </source>
</evidence>
<comment type="catalytic activity">
    <reaction evidence="5 6">
        <text>cytidine(34) in tRNA(Ile2) + L-lysine + ATP = lysidine(34) in tRNA(Ile2) + AMP + diphosphate + H(+)</text>
        <dbReference type="Rhea" id="RHEA:43744"/>
        <dbReference type="Rhea" id="RHEA-COMP:10625"/>
        <dbReference type="Rhea" id="RHEA-COMP:10670"/>
        <dbReference type="ChEBI" id="CHEBI:15378"/>
        <dbReference type="ChEBI" id="CHEBI:30616"/>
        <dbReference type="ChEBI" id="CHEBI:32551"/>
        <dbReference type="ChEBI" id="CHEBI:33019"/>
        <dbReference type="ChEBI" id="CHEBI:82748"/>
        <dbReference type="ChEBI" id="CHEBI:83665"/>
        <dbReference type="ChEBI" id="CHEBI:456215"/>
        <dbReference type="EC" id="6.3.4.19"/>
    </reaction>
</comment>
<protein>
    <recommendedName>
        <fullName evidence="6">tRNA(Ile)-lysidine synthase</fullName>
        <ecNumber evidence="6">6.3.4.19</ecNumber>
    </recommendedName>
    <alternativeName>
        <fullName evidence="6">tRNA(Ile)-2-lysyl-cytidine synthase</fullName>
    </alternativeName>
    <alternativeName>
        <fullName evidence="6">tRNA(Ile)-lysidine synthetase</fullName>
    </alternativeName>
</protein>
<feature type="domain" description="tRNA(Ile)-lysidine/2-thiocytidine synthase N-terminal" evidence="8">
    <location>
        <begin position="24"/>
        <end position="203"/>
    </location>
</feature>
<comment type="function">
    <text evidence="6">Ligates lysine onto the cytidine present at position 34 of the AUA codon-specific tRNA(Ile) that contains the anticodon CAU, in an ATP-dependent manner. Cytidine is converted to lysidine, thus changing the amino acid specificity of the tRNA from methionine to isoleucine.</text>
</comment>
<feature type="region of interest" description="Disordered" evidence="7">
    <location>
        <begin position="409"/>
        <end position="429"/>
    </location>
</feature>
<feature type="binding site" evidence="6">
    <location>
        <begin position="29"/>
        <end position="34"/>
    </location>
    <ligand>
        <name>ATP</name>
        <dbReference type="ChEBI" id="CHEBI:30616"/>
    </ligand>
</feature>
<evidence type="ECO:0000256" key="7">
    <source>
        <dbReference type="SAM" id="MobiDB-lite"/>
    </source>
</evidence>
<evidence type="ECO:0000256" key="2">
    <source>
        <dbReference type="ARBA" id="ARBA00022694"/>
    </source>
</evidence>
<dbReference type="PANTHER" id="PTHR43033:SF1">
    <property type="entry name" value="TRNA(ILE)-LYSIDINE SYNTHASE-RELATED"/>
    <property type="match status" value="1"/>
</dbReference>
<dbReference type="PANTHER" id="PTHR43033">
    <property type="entry name" value="TRNA(ILE)-LYSIDINE SYNTHASE-RELATED"/>
    <property type="match status" value="1"/>
</dbReference>
<keyword evidence="2 6" id="KW-0819">tRNA processing</keyword>
<dbReference type="AlphaFoldDB" id="A0A8E0TRV1"/>
<dbReference type="Pfam" id="PF01171">
    <property type="entry name" value="ATP_bind_3"/>
    <property type="match status" value="1"/>
</dbReference>
<keyword evidence="1 6" id="KW-0436">Ligase</keyword>
<dbReference type="InterPro" id="IPR014729">
    <property type="entry name" value="Rossmann-like_a/b/a_fold"/>
</dbReference>
<dbReference type="GO" id="GO:0006400">
    <property type="term" value="P:tRNA modification"/>
    <property type="evidence" value="ECO:0007669"/>
    <property type="project" value="UniProtKB-UniRule"/>
</dbReference>